<protein>
    <submittedName>
        <fullName evidence="2">MOSC domain-containing protein</fullName>
    </submittedName>
</protein>
<dbReference type="EMBL" id="JAXCEI010000017">
    <property type="protein sequence ID" value="MFA1543210.1"/>
    <property type="molecule type" value="Genomic_DNA"/>
</dbReference>
<feature type="domain" description="MOSC" evidence="1">
    <location>
        <begin position="1"/>
        <end position="51"/>
    </location>
</feature>
<dbReference type="PANTHER" id="PTHR30212:SF2">
    <property type="entry name" value="PROTEIN YIIM"/>
    <property type="match status" value="1"/>
</dbReference>
<gene>
    <name evidence="2" type="ORF">SM611_30150</name>
</gene>
<evidence type="ECO:0000313" key="3">
    <source>
        <dbReference type="Proteomes" id="UP001569963"/>
    </source>
</evidence>
<reference evidence="2 3" key="1">
    <citation type="submission" date="2023-11" db="EMBL/GenBank/DDBJ databases">
        <title>Actinomadura monticuli sp. nov., isolated from volcanic ash.</title>
        <authorList>
            <person name="Lee S.D."/>
            <person name="Yang H."/>
            <person name="Kim I.S."/>
        </authorList>
    </citation>
    <scope>NUCLEOTIDE SEQUENCE [LARGE SCALE GENOMIC DNA]</scope>
    <source>
        <strain evidence="2 3">DLS-62</strain>
    </source>
</reference>
<accession>A0ABV4QKM1</accession>
<comment type="caution">
    <text evidence="2">The sequence shown here is derived from an EMBL/GenBank/DDBJ whole genome shotgun (WGS) entry which is preliminary data.</text>
</comment>
<dbReference type="Pfam" id="PF03473">
    <property type="entry name" value="MOSC"/>
    <property type="match status" value="1"/>
</dbReference>
<dbReference type="InterPro" id="IPR011037">
    <property type="entry name" value="Pyrv_Knase-like_insert_dom_sf"/>
</dbReference>
<dbReference type="InterPro" id="IPR052353">
    <property type="entry name" value="Benzoxazolinone_Detox_Enz"/>
</dbReference>
<dbReference type="InterPro" id="IPR005302">
    <property type="entry name" value="MoCF_Sase_C"/>
</dbReference>
<dbReference type="Proteomes" id="UP001569963">
    <property type="component" value="Unassembled WGS sequence"/>
</dbReference>
<dbReference type="Gene3D" id="2.40.33.20">
    <property type="entry name" value="PK beta-barrel domain-like"/>
    <property type="match status" value="1"/>
</dbReference>
<keyword evidence="3" id="KW-1185">Reference proteome</keyword>
<evidence type="ECO:0000259" key="1">
    <source>
        <dbReference type="PROSITE" id="PS51340"/>
    </source>
</evidence>
<name>A0ABV4QKM1_9ACTN</name>
<dbReference type="PROSITE" id="PS51340">
    <property type="entry name" value="MOSC"/>
    <property type="match status" value="1"/>
</dbReference>
<dbReference type="SUPFAM" id="SSF50800">
    <property type="entry name" value="PK beta-barrel domain-like"/>
    <property type="match status" value="1"/>
</dbReference>
<organism evidence="2 3">
    <name type="scientific">Actinomadura monticuli</name>
    <dbReference type="NCBI Taxonomy" id="3097367"/>
    <lineage>
        <taxon>Bacteria</taxon>
        <taxon>Bacillati</taxon>
        <taxon>Actinomycetota</taxon>
        <taxon>Actinomycetes</taxon>
        <taxon>Streptosporangiales</taxon>
        <taxon>Thermomonosporaceae</taxon>
        <taxon>Actinomadura</taxon>
    </lineage>
</organism>
<dbReference type="PANTHER" id="PTHR30212">
    <property type="entry name" value="PROTEIN YIIM"/>
    <property type="match status" value="1"/>
</dbReference>
<proteinExistence type="predicted"/>
<evidence type="ECO:0000313" key="2">
    <source>
        <dbReference type="EMBL" id="MFA1543210.1"/>
    </source>
</evidence>
<sequence length="166" mass="18375">MSCPRIPCGTFQGWLDEAGWIKRFTRAARPGAYLRVVEPGEIRAGDAVDVVHRPGHDVTAALCFRALTAEPGLLPRLIPVEALPDTSGTWRANAPERANDRLRWRSFSERQAIGPAIALRARAYRYFGRIGRCGTGRGKVARYCWNIGNPRLLDGALCQPRHGLCP</sequence>